<protein>
    <submittedName>
        <fullName evidence="11">Uncharacterized protein</fullName>
    </submittedName>
</protein>
<dbReference type="GeneID" id="116198943"/>
<reference evidence="11 12" key="1">
    <citation type="submission" date="2017-11" db="EMBL/GenBank/DDBJ databases">
        <title>De-novo sequencing of pomegranate (Punica granatum L.) genome.</title>
        <authorList>
            <person name="Akparov Z."/>
            <person name="Amiraslanov A."/>
            <person name="Hajiyeva S."/>
            <person name="Abbasov M."/>
            <person name="Kaur K."/>
            <person name="Hamwieh A."/>
            <person name="Solovyev V."/>
            <person name="Salamov A."/>
            <person name="Braich B."/>
            <person name="Kosarev P."/>
            <person name="Mahmoud A."/>
            <person name="Hajiyev E."/>
            <person name="Babayeva S."/>
            <person name="Izzatullayeva V."/>
            <person name="Mammadov A."/>
            <person name="Mammadov A."/>
            <person name="Sharifova S."/>
            <person name="Ojaghi J."/>
            <person name="Eynullazada K."/>
            <person name="Bayramov B."/>
            <person name="Abdulazimova A."/>
            <person name="Shahmuradov I."/>
        </authorList>
    </citation>
    <scope>NUCLEOTIDE SEQUENCE [LARGE SCALE GENOMIC DNA]</scope>
    <source>
        <strain evidence="12">cv. AG2017</strain>
        <tissue evidence="11">Leaf</tissue>
    </source>
</reference>
<dbReference type="GO" id="GO:0005634">
    <property type="term" value="C:nucleus"/>
    <property type="evidence" value="ECO:0007669"/>
    <property type="project" value="UniProtKB-SubCell"/>
</dbReference>
<comment type="caution">
    <text evidence="11">The sequence shown here is derived from an EMBL/GenBank/DDBJ whole genome shotgun (WGS) entry which is preliminary data.</text>
</comment>
<evidence type="ECO:0000256" key="8">
    <source>
        <dbReference type="ARBA" id="ARBA00023159"/>
    </source>
</evidence>
<evidence type="ECO:0000256" key="4">
    <source>
        <dbReference type="ARBA" id="ARBA00022723"/>
    </source>
</evidence>
<keyword evidence="12" id="KW-1185">Reference proteome</keyword>
<dbReference type="GO" id="GO:0003700">
    <property type="term" value="F:DNA-binding transcription factor activity"/>
    <property type="evidence" value="ECO:0007669"/>
    <property type="project" value="InterPro"/>
</dbReference>
<keyword evidence="5" id="KW-0862">Zinc</keyword>
<evidence type="ECO:0000313" key="11">
    <source>
        <dbReference type="EMBL" id="PKI69988.1"/>
    </source>
</evidence>
<evidence type="ECO:0000256" key="7">
    <source>
        <dbReference type="ARBA" id="ARBA00023125"/>
    </source>
</evidence>
<dbReference type="NCBIfam" id="TIGR01623">
    <property type="entry name" value="put_zinc_LRP1"/>
    <property type="match status" value="1"/>
</dbReference>
<dbReference type="AlphaFoldDB" id="A0A2I0KNE1"/>
<evidence type="ECO:0000256" key="5">
    <source>
        <dbReference type="ARBA" id="ARBA00022833"/>
    </source>
</evidence>
<proteinExistence type="inferred from homology"/>
<evidence type="ECO:0000256" key="1">
    <source>
        <dbReference type="ARBA" id="ARBA00004123"/>
    </source>
</evidence>
<keyword evidence="6" id="KW-0073">Auxin biosynthesis</keyword>
<comment type="similarity">
    <text evidence="2">Belongs to the SHI protein family.</text>
</comment>
<evidence type="ECO:0000256" key="10">
    <source>
        <dbReference type="ARBA" id="ARBA00023294"/>
    </source>
</evidence>
<dbReference type="GO" id="GO:0045893">
    <property type="term" value="P:positive regulation of DNA-templated transcription"/>
    <property type="evidence" value="ECO:0007669"/>
    <property type="project" value="TreeGrafter"/>
</dbReference>
<dbReference type="PANTHER" id="PTHR31604:SF55">
    <property type="entry name" value="PROTEIN SHI RELATED SEQUENCE 1-LIKE"/>
    <property type="match status" value="1"/>
</dbReference>
<dbReference type="EMBL" id="PGOL01000477">
    <property type="protein sequence ID" value="PKI69988.1"/>
    <property type="molecule type" value="Genomic_DNA"/>
</dbReference>
<evidence type="ECO:0000256" key="9">
    <source>
        <dbReference type="ARBA" id="ARBA00023242"/>
    </source>
</evidence>
<dbReference type="GO" id="GO:0009734">
    <property type="term" value="P:auxin-activated signaling pathway"/>
    <property type="evidence" value="ECO:0007669"/>
    <property type="project" value="UniProtKB-KW"/>
</dbReference>
<accession>A0A2I0KNE1</accession>
<keyword evidence="4" id="KW-0479">Metal-binding</keyword>
<name>A0A2I0KNE1_PUNGR</name>
<organism evidence="11 12">
    <name type="scientific">Punica granatum</name>
    <name type="common">Pomegranate</name>
    <dbReference type="NCBI Taxonomy" id="22663"/>
    <lineage>
        <taxon>Eukaryota</taxon>
        <taxon>Viridiplantae</taxon>
        <taxon>Streptophyta</taxon>
        <taxon>Embryophyta</taxon>
        <taxon>Tracheophyta</taxon>
        <taxon>Spermatophyta</taxon>
        <taxon>Magnoliopsida</taxon>
        <taxon>eudicotyledons</taxon>
        <taxon>Gunneridae</taxon>
        <taxon>Pentapetalae</taxon>
        <taxon>rosids</taxon>
        <taxon>malvids</taxon>
        <taxon>Myrtales</taxon>
        <taxon>Lythraceae</taxon>
        <taxon>Punica</taxon>
    </lineage>
</organism>
<comment type="subcellular location">
    <subcellularLocation>
        <location evidence="1">Nucleus</location>
    </subcellularLocation>
</comment>
<dbReference type="GO" id="GO:0009851">
    <property type="term" value="P:auxin biosynthetic process"/>
    <property type="evidence" value="ECO:0007669"/>
    <property type="project" value="UniProtKB-KW"/>
</dbReference>
<keyword evidence="3" id="KW-0217">Developmental protein</keyword>
<keyword evidence="9" id="KW-0539">Nucleus</keyword>
<evidence type="ECO:0000256" key="2">
    <source>
        <dbReference type="ARBA" id="ARBA00006911"/>
    </source>
</evidence>
<dbReference type="InterPro" id="IPR006510">
    <property type="entry name" value="Znf_LRP1"/>
</dbReference>
<dbReference type="STRING" id="22663.A0A2I0KNE1"/>
<dbReference type="GO" id="GO:0046872">
    <property type="term" value="F:metal ion binding"/>
    <property type="evidence" value="ECO:0007669"/>
    <property type="project" value="UniProtKB-KW"/>
</dbReference>
<evidence type="ECO:0000313" key="12">
    <source>
        <dbReference type="Proteomes" id="UP000233551"/>
    </source>
</evidence>
<keyword evidence="8" id="KW-0010">Activator</keyword>
<dbReference type="InterPro" id="IPR006511">
    <property type="entry name" value="SHI_C"/>
</dbReference>
<dbReference type="GO" id="GO:0003677">
    <property type="term" value="F:DNA binding"/>
    <property type="evidence" value="ECO:0007669"/>
    <property type="project" value="UniProtKB-KW"/>
</dbReference>
<dbReference type="OrthoDB" id="692274at2759"/>
<keyword evidence="10" id="KW-0927">Auxin signaling pathway</keyword>
<dbReference type="PANTHER" id="PTHR31604">
    <property type="entry name" value="PROTEIN LATERAL ROOT PRIMORDIUM 1"/>
    <property type="match status" value="1"/>
</dbReference>
<gene>
    <name evidence="11" type="ORF">CRG98_009591</name>
</gene>
<dbReference type="InterPro" id="IPR007818">
    <property type="entry name" value="SHI"/>
</dbReference>
<evidence type="ECO:0000256" key="6">
    <source>
        <dbReference type="ARBA" id="ARBA00023070"/>
    </source>
</evidence>
<dbReference type="Proteomes" id="UP000233551">
    <property type="component" value="Unassembled WGS sequence"/>
</dbReference>
<sequence>MSGFFSIGGRRGRSSDYSSASYNNPPGGDEEDEQHHPPHHQVPPREISFWYDRPDYSHHGDYVEQQQQQQQLDLYNYSSSSRRRAGSMDADDSTRMMMMMSGGMSRGSAGGAGGGICCQDCGNQAKKDCAHQRCRTCCKSRGFDCPTHVRSTWVPASKRRERQHQLQQQHQLHLSPSHALPRRHRDGTGTSLASAQHDQSGLEVGDFPAELNSPAMFRCVRVSSSDEGEDQEQYAYQTAVNISGHVFKGILYDQGPENTPGDVAPGESSSGGGSGGVTQPLTLGGAAESGGAEAAPLFDPYSSMYPPPYSMAGTQFFPHPRS</sequence>
<dbReference type="NCBIfam" id="TIGR01624">
    <property type="entry name" value="LRP1_Cterm"/>
    <property type="match status" value="1"/>
</dbReference>
<dbReference type="Pfam" id="PF05142">
    <property type="entry name" value="DUF702"/>
    <property type="match status" value="1"/>
</dbReference>
<keyword evidence="7" id="KW-0238">DNA-binding</keyword>
<evidence type="ECO:0000256" key="3">
    <source>
        <dbReference type="ARBA" id="ARBA00022473"/>
    </source>
</evidence>